<dbReference type="SUPFAM" id="SSF56574">
    <property type="entry name" value="Serpins"/>
    <property type="match status" value="1"/>
</dbReference>
<dbReference type="PROSITE" id="PS50835">
    <property type="entry name" value="IG_LIKE"/>
    <property type="match status" value="1"/>
</dbReference>
<dbReference type="SMART" id="SM00409">
    <property type="entry name" value="IG"/>
    <property type="match status" value="2"/>
</dbReference>
<dbReference type="InterPro" id="IPR023796">
    <property type="entry name" value="Serpin_dom"/>
</dbReference>
<dbReference type="InterPro" id="IPR013106">
    <property type="entry name" value="Ig_V-set"/>
</dbReference>
<protein>
    <recommendedName>
        <fullName evidence="3">Ig-like domain-containing protein</fullName>
    </recommendedName>
</protein>
<dbReference type="InterPro" id="IPR042185">
    <property type="entry name" value="Serpin_sf_2"/>
</dbReference>
<proteinExistence type="inferred from homology"/>
<evidence type="ECO:0000256" key="1">
    <source>
        <dbReference type="RuleBase" id="RU000411"/>
    </source>
</evidence>
<comment type="similarity">
    <text evidence="1">Belongs to the serpin family.</text>
</comment>
<dbReference type="InterPro" id="IPR003599">
    <property type="entry name" value="Ig_sub"/>
</dbReference>
<dbReference type="Pfam" id="PF07686">
    <property type="entry name" value="V-set"/>
    <property type="match status" value="1"/>
</dbReference>
<dbReference type="Pfam" id="PF00079">
    <property type="entry name" value="Serpin"/>
    <property type="match status" value="1"/>
</dbReference>
<gene>
    <name evidence="4" type="ORF">AGOR_G00192130</name>
</gene>
<organism evidence="4 5">
    <name type="scientific">Albula goreensis</name>
    <dbReference type="NCBI Taxonomy" id="1534307"/>
    <lineage>
        <taxon>Eukaryota</taxon>
        <taxon>Metazoa</taxon>
        <taxon>Chordata</taxon>
        <taxon>Craniata</taxon>
        <taxon>Vertebrata</taxon>
        <taxon>Euteleostomi</taxon>
        <taxon>Actinopterygii</taxon>
        <taxon>Neopterygii</taxon>
        <taxon>Teleostei</taxon>
        <taxon>Albuliformes</taxon>
        <taxon>Albulidae</taxon>
        <taxon>Albula</taxon>
    </lineage>
</organism>
<dbReference type="OrthoDB" id="6433428at2759"/>
<evidence type="ECO:0000313" key="4">
    <source>
        <dbReference type="EMBL" id="KAI1887614.1"/>
    </source>
</evidence>
<sequence>MKYLMRTLSLLLTIELSFSDPQVISLPPHSTLILPCLPPTAPKVTKATFSWTFTPLSPPGASVIPLYPSSNFSHISSKDGGDLSFLTVGEKGEGIYTCISEGRTGERLVKLRKSYEVKIYDASDFELLVVKLGEVGGEVQLRCFLSTPHSGTAPQAIWYRETEAGKKTLYPSDDDARLSWASSTQEKGDWSVIMSNVTVEDSGVYGCEQVGGSMEEGVPRYQKVELTVIYPPTKPPSKCIGHDTPWPHCAIGSSQRSGRAIMEESMAEFSFKLYSDLIKSQPSQNLLISPISISVILTHLLLGARGDTQSDLENVLCFPSNFSCLHHEMKSLTEEMRGSVEIASNIYYNPELNLNQFFINQSQHFYGAMPVKLTNDSKQNVKLINDWVAEQTNQKITDLMTSLPPDILLVLLNTVYFNGKWKMMFEKRSKQAMFTTLSGDMIQVPVLYSNKYSLIQKYNPDVRAQVAVFPLSGKARLFILLPRTSSQEDLTNLERRLDDMKVRKMVQDMDKGYGDITEVTLPKIHLDIKTDLMDLLGKLGLPDLFAPSIPNLCGLSSEDRTPPIVLSDGQHRAFISLSDKGVEAGAASAFSFSRSYSSFSALRPFVLILWSDQINCPLFIGRVAEP</sequence>
<dbReference type="Gene3D" id="2.60.40.10">
    <property type="entry name" value="Immunoglobulins"/>
    <property type="match status" value="1"/>
</dbReference>
<dbReference type="EMBL" id="JAERUA010000018">
    <property type="protein sequence ID" value="KAI1887614.1"/>
    <property type="molecule type" value="Genomic_DNA"/>
</dbReference>
<name>A0A8T3CWC8_9TELE</name>
<feature type="signal peptide" evidence="2">
    <location>
        <begin position="1"/>
        <end position="19"/>
    </location>
</feature>
<accession>A0A8T3CWC8</accession>
<evidence type="ECO:0000313" key="5">
    <source>
        <dbReference type="Proteomes" id="UP000829720"/>
    </source>
</evidence>
<dbReference type="SMART" id="SM00093">
    <property type="entry name" value="SERPIN"/>
    <property type="match status" value="1"/>
</dbReference>
<dbReference type="Gene3D" id="3.30.497.10">
    <property type="entry name" value="Antithrombin, subunit I, domain 2"/>
    <property type="match status" value="1"/>
</dbReference>
<dbReference type="InterPro" id="IPR013783">
    <property type="entry name" value="Ig-like_fold"/>
</dbReference>
<dbReference type="InterPro" id="IPR000215">
    <property type="entry name" value="Serpin_fam"/>
</dbReference>
<dbReference type="Gene3D" id="2.30.39.10">
    <property type="entry name" value="Alpha-1-antitrypsin, domain 1"/>
    <property type="match status" value="1"/>
</dbReference>
<reference evidence="4" key="1">
    <citation type="submission" date="2021-01" db="EMBL/GenBank/DDBJ databases">
        <authorList>
            <person name="Zahm M."/>
            <person name="Roques C."/>
            <person name="Cabau C."/>
            <person name="Klopp C."/>
            <person name="Donnadieu C."/>
            <person name="Jouanno E."/>
            <person name="Lampietro C."/>
            <person name="Louis A."/>
            <person name="Herpin A."/>
            <person name="Echchiki A."/>
            <person name="Berthelot C."/>
            <person name="Parey E."/>
            <person name="Roest-Crollius H."/>
            <person name="Braasch I."/>
            <person name="Postlethwait J."/>
            <person name="Bobe J."/>
            <person name="Montfort J."/>
            <person name="Bouchez O."/>
            <person name="Begum T."/>
            <person name="Mejri S."/>
            <person name="Adams A."/>
            <person name="Chen W.-J."/>
            <person name="Guiguen Y."/>
        </authorList>
    </citation>
    <scope>NUCLEOTIDE SEQUENCE</scope>
    <source>
        <tissue evidence="4">Blood</tissue>
    </source>
</reference>
<dbReference type="SMART" id="SM00406">
    <property type="entry name" value="IGv"/>
    <property type="match status" value="1"/>
</dbReference>
<dbReference type="InterPro" id="IPR036179">
    <property type="entry name" value="Ig-like_dom_sf"/>
</dbReference>
<comment type="caution">
    <text evidence="4">The sequence shown here is derived from an EMBL/GenBank/DDBJ whole genome shotgun (WGS) entry which is preliminary data.</text>
</comment>
<evidence type="ECO:0000259" key="3">
    <source>
        <dbReference type="PROSITE" id="PS50835"/>
    </source>
</evidence>
<dbReference type="Proteomes" id="UP000829720">
    <property type="component" value="Unassembled WGS sequence"/>
</dbReference>
<dbReference type="InterPro" id="IPR007110">
    <property type="entry name" value="Ig-like_dom"/>
</dbReference>
<dbReference type="SUPFAM" id="SSF48726">
    <property type="entry name" value="Immunoglobulin"/>
    <property type="match status" value="2"/>
</dbReference>
<dbReference type="AlphaFoldDB" id="A0A8T3CWC8"/>
<feature type="domain" description="Ig-like" evidence="3">
    <location>
        <begin position="136"/>
        <end position="207"/>
    </location>
</feature>
<dbReference type="GO" id="GO:0005615">
    <property type="term" value="C:extracellular space"/>
    <property type="evidence" value="ECO:0007669"/>
    <property type="project" value="InterPro"/>
</dbReference>
<keyword evidence="5" id="KW-1185">Reference proteome</keyword>
<dbReference type="PANTHER" id="PTHR11461:SF159">
    <property type="entry name" value="PLASMA PROTEASE C1 INHIBITOR"/>
    <property type="match status" value="1"/>
</dbReference>
<dbReference type="PANTHER" id="PTHR11461">
    <property type="entry name" value="SERINE PROTEASE INHIBITOR, SERPIN"/>
    <property type="match status" value="1"/>
</dbReference>
<feature type="chain" id="PRO_5035766784" description="Ig-like domain-containing protein" evidence="2">
    <location>
        <begin position="20"/>
        <end position="626"/>
    </location>
</feature>
<dbReference type="InterPro" id="IPR042178">
    <property type="entry name" value="Serpin_sf_1"/>
</dbReference>
<keyword evidence="2" id="KW-0732">Signal</keyword>
<evidence type="ECO:0000256" key="2">
    <source>
        <dbReference type="SAM" id="SignalP"/>
    </source>
</evidence>
<dbReference type="GO" id="GO:0004867">
    <property type="term" value="F:serine-type endopeptidase inhibitor activity"/>
    <property type="evidence" value="ECO:0007669"/>
    <property type="project" value="InterPro"/>
</dbReference>
<dbReference type="InterPro" id="IPR036186">
    <property type="entry name" value="Serpin_sf"/>
</dbReference>